<evidence type="ECO:0000256" key="9">
    <source>
        <dbReference type="ARBA" id="ARBA00032610"/>
    </source>
</evidence>
<evidence type="ECO:0000256" key="10">
    <source>
        <dbReference type="ARBA" id="ARBA00033381"/>
    </source>
</evidence>
<proteinExistence type="inferred from homology"/>
<keyword evidence="7" id="KW-0093">Biotin biosynthesis</keyword>
<evidence type="ECO:0000256" key="3">
    <source>
        <dbReference type="ARBA" id="ARBA00010008"/>
    </source>
</evidence>
<evidence type="ECO:0000256" key="7">
    <source>
        <dbReference type="ARBA" id="ARBA00022756"/>
    </source>
</evidence>
<dbReference type="GO" id="GO:0008710">
    <property type="term" value="F:8-amino-7-oxononanoate synthase activity"/>
    <property type="evidence" value="ECO:0007669"/>
    <property type="project" value="UniProtKB-EC"/>
</dbReference>
<accession>A0A917FSI2</accession>
<name>A0A917FSI2_9GAMM</name>
<evidence type="ECO:0000256" key="12">
    <source>
        <dbReference type="RuleBase" id="RU003693"/>
    </source>
</evidence>
<dbReference type="InterPro" id="IPR001917">
    <property type="entry name" value="Aminotrans_II_pyridoxalP_BS"/>
</dbReference>
<comment type="cofactor">
    <cofactor evidence="1 12">
        <name>pyridoxal 5'-phosphate</name>
        <dbReference type="ChEBI" id="CHEBI:597326"/>
    </cofactor>
</comment>
<evidence type="ECO:0000256" key="11">
    <source>
        <dbReference type="ARBA" id="ARBA00047715"/>
    </source>
</evidence>
<dbReference type="Proteomes" id="UP000605253">
    <property type="component" value="Unassembled WGS sequence"/>
</dbReference>
<keyword evidence="6" id="KW-0808">Transferase</keyword>
<evidence type="ECO:0000313" key="14">
    <source>
        <dbReference type="EMBL" id="GGF98355.1"/>
    </source>
</evidence>
<dbReference type="InterPro" id="IPR015424">
    <property type="entry name" value="PyrdxlP-dep_Trfase"/>
</dbReference>
<comment type="pathway">
    <text evidence="2">Cofactor biosynthesis; biotin biosynthesis.</text>
</comment>
<dbReference type="RefSeq" id="WP_188365559.1">
    <property type="nucleotide sequence ID" value="NZ_BAABJF010000010.1"/>
</dbReference>
<evidence type="ECO:0000259" key="13">
    <source>
        <dbReference type="Pfam" id="PF00155"/>
    </source>
</evidence>
<reference evidence="14" key="1">
    <citation type="journal article" date="2014" name="Int. J. Syst. Evol. Microbiol.">
        <title>Complete genome sequence of Corynebacterium casei LMG S-19264T (=DSM 44701T), isolated from a smear-ripened cheese.</title>
        <authorList>
            <consortium name="US DOE Joint Genome Institute (JGI-PGF)"/>
            <person name="Walter F."/>
            <person name="Albersmeier A."/>
            <person name="Kalinowski J."/>
            <person name="Ruckert C."/>
        </authorList>
    </citation>
    <scope>NUCLEOTIDE SEQUENCE</scope>
    <source>
        <strain evidence="14">CGMCC 1.12181</strain>
    </source>
</reference>
<dbReference type="InterPro" id="IPR015421">
    <property type="entry name" value="PyrdxlP-dep_Trfase_major"/>
</dbReference>
<evidence type="ECO:0000256" key="6">
    <source>
        <dbReference type="ARBA" id="ARBA00022679"/>
    </source>
</evidence>
<dbReference type="Gene3D" id="3.40.640.10">
    <property type="entry name" value="Type I PLP-dependent aspartate aminotransferase-like (Major domain)"/>
    <property type="match status" value="1"/>
</dbReference>
<keyword evidence="8 12" id="KW-0663">Pyridoxal phosphate</keyword>
<sequence>MSRRDELDRLKKQQLFRRRVLRTSQSGRYVSIDGEQLLNFNSNDYLGLSNHPEVVLAAHEAAVKFGFGATGSPLLSGYTSVHQELEFALAEFLGYPRCLLFSSGYLANLGIAGALLNRHDLFLQDKLNHASLIDAAQLAGARLKRYPHLDSKKGEQQCQHFNEEYPDNTILWATEGVFSMDGDSPDLFATALSADVFNALLWVDDAHGIGVIGEQGRGVIEQQLLTSEHIPLLSGTFGKAFGSAGAFVVGDDDLIETILQKARSYRFNTSMPTPVVAANLKALELIQSEPWRREKLLELIDRLRQQCQQYGIADNLSHSETPIQPFILNSEIAALETADYLKSRGIFSAAIRPPTVPKNQSRLRLTVHHALEIEDIDLLVQCLIRNY</sequence>
<protein>
    <recommendedName>
        <fullName evidence="5">8-amino-7-oxononanoate synthase</fullName>
        <ecNumber evidence="5">2.3.1.47</ecNumber>
    </recommendedName>
    <alternativeName>
        <fullName evidence="9">7-keto-8-amino-pelargonic acid synthase</fullName>
    </alternativeName>
    <alternativeName>
        <fullName evidence="10">8-amino-7-ketopelargonate synthase</fullName>
    </alternativeName>
</protein>
<dbReference type="SUPFAM" id="SSF53383">
    <property type="entry name" value="PLP-dependent transferases"/>
    <property type="match status" value="1"/>
</dbReference>
<evidence type="ECO:0000313" key="15">
    <source>
        <dbReference type="Proteomes" id="UP000605253"/>
    </source>
</evidence>
<evidence type="ECO:0000256" key="2">
    <source>
        <dbReference type="ARBA" id="ARBA00004746"/>
    </source>
</evidence>
<dbReference type="Gene3D" id="3.90.1150.10">
    <property type="entry name" value="Aspartate Aminotransferase, domain 1"/>
    <property type="match status" value="1"/>
</dbReference>
<dbReference type="Pfam" id="PF00155">
    <property type="entry name" value="Aminotran_1_2"/>
    <property type="match status" value="1"/>
</dbReference>
<organism evidence="14 15">
    <name type="scientific">Marinicella pacifica</name>
    <dbReference type="NCBI Taxonomy" id="1171543"/>
    <lineage>
        <taxon>Bacteria</taxon>
        <taxon>Pseudomonadati</taxon>
        <taxon>Pseudomonadota</taxon>
        <taxon>Gammaproteobacteria</taxon>
        <taxon>Lysobacterales</taxon>
        <taxon>Marinicellaceae</taxon>
        <taxon>Marinicella</taxon>
    </lineage>
</organism>
<reference evidence="14" key="2">
    <citation type="submission" date="2020-09" db="EMBL/GenBank/DDBJ databases">
        <authorList>
            <person name="Sun Q."/>
            <person name="Zhou Y."/>
        </authorList>
    </citation>
    <scope>NUCLEOTIDE SEQUENCE</scope>
    <source>
        <strain evidence="14">CGMCC 1.12181</strain>
    </source>
</reference>
<evidence type="ECO:0000256" key="8">
    <source>
        <dbReference type="ARBA" id="ARBA00022898"/>
    </source>
</evidence>
<dbReference type="PROSITE" id="PS00599">
    <property type="entry name" value="AA_TRANSFER_CLASS_2"/>
    <property type="match status" value="1"/>
</dbReference>
<dbReference type="EMBL" id="BMEO01000009">
    <property type="protein sequence ID" value="GGF98355.1"/>
    <property type="molecule type" value="Genomic_DNA"/>
</dbReference>
<feature type="domain" description="Aminotransferase class I/classII large" evidence="13">
    <location>
        <begin position="36"/>
        <end position="380"/>
    </location>
</feature>
<dbReference type="InterPro" id="IPR004839">
    <property type="entry name" value="Aminotransferase_I/II_large"/>
</dbReference>
<comment type="caution">
    <text evidence="14">The sequence shown here is derived from an EMBL/GenBank/DDBJ whole genome shotgun (WGS) entry which is preliminary data.</text>
</comment>
<dbReference type="PANTHER" id="PTHR13693">
    <property type="entry name" value="CLASS II AMINOTRANSFERASE/8-AMINO-7-OXONONANOATE SYNTHASE"/>
    <property type="match status" value="1"/>
</dbReference>
<comment type="similarity">
    <text evidence="3">Belongs to the class-II pyridoxal-phosphate-dependent aminotransferase family. BioF subfamily.</text>
</comment>
<evidence type="ECO:0000256" key="5">
    <source>
        <dbReference type="ARBA" id="ARBA00013187"/>
    </source>
</evidence>
<gene>
    <name evidence="14" type="primary">bioF</name>
    <name evidence="14" type="ORF">GCM10011365_19560</name>
</gene>
<dbReference type="PANTHER" id="PTHR13693:SF100">
    <property type="entry name" value="8-AMINO-7-OXONONANOATE SYNTHASE"/>
    <property type="match status" value="1"/>
</dbReference>
<keyword evidence="15" id="KW-1185">Reference proteome</keyword>
<evidence type="ECO:0000256" key="4">
    <source>
        <dbReference type="ARBA" id="ARBA00011738"/>
    </source>
</evidence>
<dbReference type="GO" id="GO:0009102">
    <property type="term" value="P:biotin biosynthetic process"/>
    <property type="evidence" value="ECO:0007669"/>
    <property type="project" value="UniProtKB-KW"/>
</dbReference>
<dbReference type="InterPro" id="IPR050087">
    <property type="entry name" value="AON_synthase_class-II"/>
</dbReference>
<comment type="catalytic activity">
    <reaction evidence="11">
        <text>6-carboxyhexanoyl-[ACP] + L-alanine + H(+) = (8S)-8-amino-7-oxononanoate + holo-[ACP] + CO2</text>
        <dbReference type="Rhea" id="RHEA:42288"/>
        <dbReference type="Rhea" id="RHEA-COMP:9685"/>
        <dbReference type="Rhea" id="RHEA-COMP:9955"/>
        <dbReference type="ChEBI" id="CHEBI:15378"/>
        <dbReference type="ChEBI" id="CHEBI:16526"/>
        <dbReference type="ChEBI" id="CHEBI:57972"/>
        <dbReference type="ChEBI" id="CHEBI:64479"/>
        <dbReference type="ChEBI" id="CHEBI:78846"/>
        <dbReference type="ChEBI" id="CHEBI:149468"/>
        <dbReference type="EC" id="2.3.1.47"/>
    </reaction>
</comment>
<dbReference type="CDD" id="cd06454">
    <property type="entry name" value="KBL_like"/>
    <property type="match status" value="1"/>
</dbReference>
<dbReference type="EC" id="2.3.1.47" evidence="5"/>
<evidence type="ECO:0000256" key="1">
    <source>
        <dbReference type="ARBA" id="ARBA00001933"/>
    </source>
</evidence>
<dbReference type="InterPro" id="IPR015422">
    <property type="entry name" value="PyrdxlP-dep_Trfase_small"/>
</dbReference>
<dbReference type="AlphaFoldDB" id="A0A917FSI2"/>
<comment type="subunit">
    <text evidence="4">Homodimer.</text>
</comment>
<dbReference type="GO" id="GO:0030170">
    <property type="term" value="F:pyridoxal phosphate binding"/>
    <property type="evidence" value="ECO:0007669"/>
    <property type="project" value="InterPro"/>
</dbReference>